<feature type="transmembrane region" description="Helical" evidence="8">
    <location>
        <begin position="154"/>
        <end position="182"/>
    </location>
</feature>
<evidence type="ECO:0000313" key="9">
    <source>
        <dbReference type="EMBL" id="GHO46855.1"/>
    </source>
</evidence>
<keyword evidence="6 8" id="KW-1133">Transmembrane helix</keyword>
<feature type="transmembrane region" description="Helical" evidence="8">
    <location>
        <begin position="188"/>
        <end position="206"/>
    </location>
</feature>
<proteinExistence type="inferred from homology"/>
<feature type="transmembrane region" description="Helical" evidence="8">
    <location>
        <begin position="213"/>
        <end position="233"/>
    </location>
</feature>
<dbReference type="Proteomes" id="UP000612362">
    <property type="component" value="Unassembled WGS sequence"/>
</dbReference>
<evidence type="ECO:0008006" key="11">
    <source>
        <dbReference type="Google" id="ProtNLM"/>
    </source>
</evidence>
<evidence type="ECO:0000256" key="7">
    <source>
        <dbReference type="ARBA" id="ARBA00023136"/>
    </source>
</evidence>
<keyword evidence="7 8" id="KW-0472">Membrane</keyword>
<dbReference type="EMBL" id="BNJF01000002">
    <property type="protein sequence ID" value="GHO46855.1"/>
    <property type="molecule type" value="Genomic_DNA"/>
</dbReference>
<feature type="transmembrane region" description="Helical" evidence="8">
    <location>
        <begin position="7"/>
        <end position="30"/>
    </location>
</feature>
<evidence type="ECO:0000256" key="4">
    <source>
        <dbReference type="ARBA" id="ARBA00022475"/>
    </source>
</evidence>
<comment type="similarity">
    <text evidence="2">Belongs to the autoinducer-2 exporter (AI-2E) (TC 2.A.86) family.</text>
</comment>
<evidence type="ECO:0000313" key="10">
    <source>
        <dbReference type="Proteomes" id="UP000612362"/>
    </source>
</evidence>
<evidence type="ECO:0000256" key="3">
    <source>
        <dbReference type="ARBA" id="ARBA00022448"/>
    </source>
</evidence>
<name>A0A8J3MT70_9CHLR</name>
<protein>
    <recommendedName>
        <fullName evidence="11">AI-2E family transporter</fullName>
    </recommendedName>
</protein>
<comment type="caution">
    <text evidence="9">The sequence shown here is derived from an EMBL/GenBank/DDBJ whole genome shotgun (WGS) entry which is preliminary data.</text>
</comment>
<keyword evidence="5 8" id="KW-0812">Transmembrane</keyword>
<dbReference type="AlphaFoldDB" id="A0A8J3MT70"/>
<feature type="transmembrane region" description="Helical" evidence="8">
    <location>
        <begin position="91"/>
        <end position="114"/>
    </location>
</feature>
<evidence type="ECO:0000256" key="2">
    <source>
        <dbReference type="ARBA" id="ARBA00009773"/>
    </source>
</evidence>
<keyword evidence="4" id="KW-1003">Cell membrane</keyword>
<accession>A0A8J3MT70</accession>
<organism evidence="9 10">
    <name type="scientific">Ktedonospora formicarum</name>
    <dbReference type="NCBI Taxonomy" id="2778364"/>
    <lineage>
        <taxon>Bacteria</taxon>
        <taxon>Bacillati</taxon>
        <taxon>Chloroflexota</taxon>
        <taxon>Ktedonobacteria</taxon>
        <taxon>Ktedonobacterales</taxon>
        <taxon>Ktedonobacteraceae</taxon>
        <taxon>Ktedonospora</taxon>
    </lineage>
</organism>
<keyword evidence="10" id="KW-1185">Reference proteome</keyword>
<evidence type="ECO:0000256" key="5">
    <source>
        <dbReference type="ARBA" id="ARBA00022692"/>
    </source>
</evidence>
<evidence type="ECO:0000256" key="1">
    <source>
        <dbReference type="ARBA" id="ARBA00004651"/>
    </source>
</evidence>
<reference evidence="9" key="1">
    <citation type="submission" date="2020-10" db="EMBL/GenBank/DDBJ databases">
        <title>Taxonomic study of unclassified bacteria belonging to the class Ktedonobacteria.</title>
        <authorList>
            <person name="Yabe S."/>
            <person name="Wang C.M."/>
            <person name="Zheng Y."/>
            <person name="Sakai Y."/>
            <person name="Cavaletti L."/>
            <person name="Monciardini P."/>
            <person name="Donadio S."/>
        </authorList>
    </citation>
    <scope>NUCLEOTIDE SEQUENCE</scope>
    <source>
        <strain evidence="9">SOSP1-1</strain>
    </source>
</reference>
<comment type="subcellular location">
    <subcellularLocation>
        <location evidence="1">Cell membrane</location>
        <topology evidence="1">Multi-pass membrane protein</topology>
    </subcellularLocation>
</comment>
<keyword evidence="3" id="KW-0813">Transport</keyword>
<gene>
    <name evidence="9" type="ORF">KSX_50180</name>
</gene>
<dbReference type="PANTHER" id="PTHR21716:SF53">
    <property type="entry name" value="PERMEASE PERM-RELATED"/>
    <property type="match status" value="1"/>
</dbReference>
<evidence type="ECO:0000256" key="6">
    <source>
        <dbReference type="ARBA" id="ARBA00022989"/>
    </source>
</evidence>
<dbReference type="GO" id="GO:0005886">
    <property type="term" value="C:plasma membrane"/>
    <property type="evidence" value="ECO:0007669"/>
    <property type="project" value="UniProtKB-SubCell"/>
</dbReference>
<dbReference type="GO" id="GO:0055085">
    <property type="term" value="P:transmembrane transport"/>
    <property type="evidence" value="ECO:0007669"/>
    <property type="project" value="TreeGrafter"/>
</dbReference>
<feature type="transmembrane region" description="Helical" evidence="8">
    <location>
        <begin position="245"/>
        <end position="268"/>
    </location>
</feature>
<sequence length="323" mass="34996">MPRKLAILIVFMFMLLLLVFLLYFIVIAAIEQLASLIAWLQTFVQNPALQKQLQPFLNFLTQIGSSPQQLVSALKQVAGYLQSAVVNVLPLIGNVFAVLINGIILASLCVYFLMDGSRFIAWIRHRTPRRFRVKANFFLDTLEHSLGGFVRGQIILASIITLITVIGALIIGVPFVVLLGVIAFVFEFVPIIGAYISGTIAILFALTQGWQTALIMGIFVTIVNGVLEGQILAPRILGQSIGLHPIISIAALLIGSQLFGVLGALLAAPIAGLIQRLVQAAWVAWRSNHLEEFVDVSREDASGELASFSATPGRTLNKGAPGE</sequence>
<dbReference type="PANTHER" id="PTHR21716">
    <property type="entry name" value="TRANSMEMBRANE PROTEIN"/>
    <property type="match status" value="1"/>
</dbReference>
<dbReference type="InterPro" id="IPR002549">
    <property type="entry name" value="AI-2E-like"/>
</dbReference>
<dbReference type="Pfam" id="PF01594">
    <property type="entry name" value="AI-2E_transport"/>
    <property type="match status" value="1"/>
</dbReference>
<evidence type="ECO:0000256" key="8">
    <source>
        <dbReference type="SAM" id="Phobius"/>
    </source>
</evidence>